<proteinExistence type="predicted"/>
<reference evidence="1 2" key="1">
    <citation type="submission" date="2019-12" db="EMBL/GenBank/DDBJ databases">
        <authorList>
            <person name="Dong K."/>
        </authorList>
    </citation>
    <scope>NUCLEOTIDE SEQUENCE [LARGE SCALE GENOMIC DNA]</scope>
    <source>
        <strain evidence="1 2">JCM 31225</strain>
    </source>
</reference>
<comment type="caution">
    <text evidence="1">The sequence shown here is derived from an EMBL/GenBank/DDBJ whole genome shotgun (WGS) entry which is preliminary data.</text>
</comment>
<gene>
    <name evidence="1" type="ORF">GQF63_15720</name>
</gene>
<keyword evidence="2" id="KW-1185">Reference proteome</keyword>
<protein>
    <submittedName>
        <fullName evidence="1">Uncharacterized protein</fullName>
    </submittedName>
</protein>
<dbReference type="AlphaFoldDB" id="A0A6N8L290"/>
<organism evidence="1 2">
    <name type="scientific">Sphingobacterium humi</name>
    <dbReference type="NCBI Taxonomy" id="1796905"/>
    <lineage>
        <taxon>Bacteria</taxon>
        <taxon>Pseudomonadati</taxon>
        <taxon>Bacteroidota</taxon>
        <taxon>Sphingobacteriia</taxon>
        <taxon>Sphingobacteriales</taxon>
        <taxon>Sphingobacteriaceae</taxon>
        <taxon>Sphingobacterium</taxon>
    </lineage>
</organism>
<dbReference type="EMBL" id="WSQA01000013">
    <property type="protein sequence ID" value="MVZ63476.1"/>
    <property type="molecule type" value="Genomic_DNA"/>
</dbReference>
<dbReference type="Proteomes" id="UP000435036">
    <property type="component" value="Unassembled WGS sequence"/>
</dbReference>
<dbReference type="InterPro" id="IPR008928">
    <property type="entry name" value="6-hairpin_glycosidase_sf"/>
</dbReference>
<dbReference type="GO" id="GO:0005975">
    <property type="term" value="P:carbohydrate metabolic process"/>
    <property type="evidence" value="ECO:0007669"/>
    <property type="project" value="InterPro"/>
</dbReference>
<sequence>MPFAALFAQQGSIRVVLLGEEQNDLYQLLKKQDAVKLQRVSTAKDALRKLKKGDILLCMADGYPKAKLALDASFYEALKKKNVKAYVEFPSFIPGHSVQDSLFHGELERAVVSSDAFGAALAKLTILGINDTYLLQTQAAQPLLILGKVAGLNTAAYGIDDVKQYPLLFKQDGNYVATTKLSGFATGRYGPNDAWKAVWNHILQDLSGKPDFALKGWLSYVNPAYGKHETLPANAKKEAVRLGVDWFDKAKLYVDPSWQAEYEKFQGNGETPFGPQLPNSYKVGDGSLGLLEGHASKIYFDGSQQFRYWLRADVQGEASFALAAAGKYLGTKAYDQKAKNVVDFVFDHSNLRAEERNDPNSPSYGLIGWSVTHPYVYYGDDNARALLGMIGAASLMDTHKWDEKIVEAILANFRTTGKFGFREGHIRDKAIQEKGWPYFFNREIEHYAPHFESWNWATFLWLYDKTGYKPLLERTKTGIRMMMAAYPDKWEWTNGLQQERARMLLVLAWLLRVEDTAEHRAWLDQMVESILANQDSSGAIMEWLGAEDKGKYGKTSSNAAYGNTEATLIFTNGDPIADMLYTTNFAYFGLNEAYHASKNPKYKAALDKMSDFLIRIQVRSDKYKDLDGAWFRGFEYDKWEYWGSNADAGWGVWGTLSGWTQSWIVATQVLTGMDQSFWDLSKDTQVEKYMPAKVKLMMQE</sequence>
<evidence type="ECO:0000313" key="1">
    <source>
        <dbReference type="EMBL" id="MVZ63476.1"/>
    </source>
</evidence>
<dbReference type="SUPFAM" id="SSF48208">
    <property type="entry name" value="Six-hairpin glycosidases"/>
    <property type="match status" value="1"/>
</dbReference>
<dbReference type="OrthoDB" id="2765619at2"/>
<name>A0A6N8L290_9SPHI</name>
<evidence type="ECO:0000313" key="2">
    <source>
        <dbReference type="Proteomes" id="UP000435036"/>
    </source>
</evidence>
<accession>A0A6N8L290</accession>